<dbReference type="AlphaFoldDB" id="A0A7J0EFP2"/>
<sequence length="95" mass="10785">MLEDMTTLSDALRERLNDMKSQISLVKKAVSGSAHGIHVSYKVKVPEPKSFGGARSAKELENFMWDIEQYFKAAHISDGEKVMITTMYLSRYVKL</sequence>
<reference evidence="1 2" key="1">
    <citation type="submission" date="2019-07" db="EMBL/GenBank/DDBJ databases">
        <title>De Novo Assembly of kiwifruit Actinidia rufa.</title>
        <authorList>
            <person name="Sugita-Konishi S."/>
            <person name="Sato K."/>
            <person name="Mori E."/>
            <person name="Abe Y."/>
            <person name="Kisaki G."/>
            <person name="Hamano K."/>
            <person name="Suezawa K."/>
            <person name="Otani M."/>
            <person name="Fukuda T."/>
            <person name="Manabe T."/>
            <person name="Gomi K."/>
            <person name="Tabuchi M."/>
            <person name="Akimitsu K."/>
            <person name="Kataoka I."/>
        </authorList>
    </citation>
    <scope>NUCLEOTIDE SEQUENCE [LARGE SCALE GENOMIC DNA]</scope>
    <source>
        <strain evidence="2">cv. Fuchu</strain>
    </source>
</reference>
<accession>A0A7J0EFP2</accession>
<keyword evidence="2" id="KW-1185">Reference proteome</keyword>
<protein>
    <submittedName>
        <fullName evidence="1">Uncharacterized protein</fullName>
    </submittedName>
</protein>
<dbReference type="EMBL" id="BJWL01000004">
    <property type="protein sequence ID" value="GFY85283.1"/>
    <property type="molecule type" value="Genomic_DNA"/>
</dbReference>
<dbReference type="OrthoDB" id="1741137at2759"/>
<name>A0A7J0EFP2_9ERIC</name>
<organism evidence="1 2">
    <name type="scientific">Actinidia rufa</name>
    <dbReference type="NCBI Taxonomy" id="165716"/>
    <lineage>
        <taxon>Eukaryota</taxon>
        <taxon>Viridiplantae</taxon>
        <taxon>Streptophyta</taxon>
        <taxon>Embryophyta</taxon>
        <taxon>Tracheophyta</taxon>
        <taxon>Spermatophyta</taxon>
        <taxon>Magnoliopsida</taxon>
        <taxon>eudicotyledons</taxon>
        <taxon>Gunneridae</taxon>
        <taxon>Pentapetalae</taxon>
        <taxon>asterids</taxon>
        <taxon>Ericales</taxon>
        <taxon>Actinidiaceae</taxon>
        <taxon>Actinidia</taxon>
    </lineage>
</organism>
<proteinExistence type="predicted"/>
<comment type="caution">
    <text evidence="1">The sequence shown here is derived from an EMBL/GenBank/DDBJ whole genome shotgun (WGS) entry which is preliminary data.</text>
</comment>
<evidence type="ECO:0000313" key="2">
    <source>
        <dbReference type="Proteomes" id="UP000585474"/>
    </source>
</evidence>
<dbReference type="Proteomes" id="UP000585474">
    <property type="component" value="Unassembled WGS sequence"/>
</dbReference>
<gene>
    <name evidence="1" type="ORF">Acr_04g0000210</name>
</gene>
<evidence type="ECO:0000313" key="1">
    <source>
        <dbReference type="EMBL" id="GFY85283.1"/>
    </source>
</evidence>